<feature type="repeat" description="PPR" evidence="2">
    <location>
        <begin position="135"/>
        <end position="165"/>
    </location>
</feature>
<dbReference type="GO" id="GO:0008270">
    <property type="term" value="F:zinc ion binding"/>
    <property type="evidence" value="ECO:0007669"/>
    <property type="project" value="InterPro"/>
</dbReference>
<feature type="repeat" description="PPR" evidence="2">
    <location>
        <begin position="167"/>
        <end position="201"/>
    </location>
</feature>
<evidence type="ECO:0000313" key="4">
    <source>
        <dbReference type="EMBL" id="EFJ22791.1"/>
    </source>
</evidence>
<reference evidence="4 5" key="1">
    <citation type="journal article" date="2011" name="Science">
        <title>The Selaginella genome identifies genetic changes associated with the evolution of vascular plants.</title>
        <authorList>
            <person name="Banks J.A."/>
            <person name="Nishiyama T."/>
            <person name="Hasebe M."/>
            <person name="Bowman J.L."/>
            <person name="Gribskov M."/>
            <person name="dePamphilis C."/>
            <person name="Albert V.A."/>
            <person name="Aono N."/>
            <person name="Aoyama T."/>
            <person name="Ambrose B.A."/>
            <person name="Ashton N.W."/>
            <person name="Axtell M.J."/>
            <person name="Barker E."/>
            <person name="Barker M.S."/>
            <person name="Bennetzen J.L."/>
            <person name="Bonawitz N.D."/>
            <person name="Chapple C."/>
            <person name="Cheng C."/>
            <person name="Correa L.G."/>
            <person name="Dacre M."/>
            <person name="DeBarry J."/>
            <person name="Dreyer I."/>
            <person name="Elias M."/>
            <person name="Engstrom E.M."/>
            <person name="Estelle M."/>
            <person name="Feng L."/>
            <person name="Finet C."/>
            <person name="Floyd S.K."/>
            <person name="Frommer W.B."/>
            <person name="Fujita T."/>
            <person name="Gramzow L."/>
            <person name="Gutensohn M."/>
            <person name="Harholt J."/>
            <person name="Hattori M."/>
            <person name="Heyl A."/>
            <person name="Hirai T."/>
            <person name="Hiwatashi Y."/>
            <person name="Ishikawa M."/>
            <person name="Iwata M."/>
            <person name="Karol K.G."/>
            <person name="Koehler B."/>
            <person name="Kolukisaoglu U."/>
            <person name="Kubo M."/>
            <person name="Kurata T."/>
            <person name="Lalonde S."/>
            <person name="Li K."/>
            <person name="Li Y."/>
            <person name="Litt A."/>
            <person name="Lyons E."/>
            <person name="Manning G."/>
            <person name="Maruyama T."/>
            <person name="Michael T.P."/>
            <person name="Mikami K."/>
            <person name="Miyazaki S."/>
            <person name="Morinaga S."/>
            <person name="Murata T."/>
            <person name="Mueller-Roeber B."/>
            <person name="Nelson D.R."/>
            <person name="Obara M."/>
            <person name="Oguri Y."/>
            <person name="Olmstead R.G."/>
            <person name="Onodera N."/>
            <person name="Petersen B.L."/>
            <person name="Pils B."/>
            <person name="Prigge M."/>
            <person name="Rensing S.A."/>
            <person name="Riano-Pachon D.M."/>
            <person name="Roberts A.W."/>
            <person name="Sato Y."/>
            <person name="Scheller H.V."/>
            <person name="Schulz B."/>
            <person name="Schulz C."/>
            <person name="Shakirov E.V."/>
            <person name="Shibagaki N."/>
            <person name="Shinohara N."/>
            <person name="Shippen D.E."/>
            <person name="Soerensen I."/>
            <person name="Sotooka R."/>
            <person name="Sugimoto N."/>
            <person name="Sugita M."/>
            <person name="Sumikawa N."/>
            <person name="Tanurdzic M."/>
            <person name="Theissen G."/>
            <person name="Ulvskov P."/>
            <person name="Wakazuki S."/>
            <person name="Weng J.K."/>
            <person name="Willats W.W."/>
            <person name="Wipf D."/>
            <person name="Wolf P.G."/>
            <person name="Yang L."/>
            <person name="Zimmer A.D."/>
            <person name="Zhu Q."/>
            <person name="Mitros T."/>
            <person name="Hellsten U."/>
            <person name="Loque D."/>
            <person name="Otillar R."/>
            <person name="Salamov A."/>
            <person name="Schmutz J."/>
            <person name="Shapiro H."/>
            <person name="Lindquist E."/>
            <person name="Lucas S."/>
            <person name="Rokhsar D."/>
            <person name="Grigoriev I.V."/>
        </authorList>
    </citation>
    <scope>NUCLEOTIDE SEQUENCE [LARGE SCALE GENOMIC DNA]</scope>
</reference>
<dbReference type="SUPFAM" id="SSF48452">
    <property type="entry name" value="TPR-like"/>
    <property type="match status" value="1"/>
</dbReference>
<dbReference type="InterPro" id="IPR046960">
    <property type="entry name" value="PPR_At4g14850-like_plant"/>
</dbReference>
<evidence type="ECO:0000259" key="3">
    <source>
        <dbReference type="Pfam" id="PF14432"/>
    </source>
</evidence>
<dbReference type="AlphaFoldDB" id="D8RXS5"/>
<dbReference type="Pfam" id="PF12854">
    <property type="entry name" value="PPR_1"/>
    <property type="match status" value="1"/>
</dbReference>
<evidence type="ECO:0000256" key="1">
    <source>
        <dbReference type="ARBA" id="ARBA00022737"/>
    </source>
</evidence>
<dbReference type="Pfam" id="PF01535">
    <property type="entry name" value="PPR"/>
    <property type="match status" value="4"/>
</dbReference>
<dbReference type="GO" id="GO:0003723">
    <property type="term" value="F:RNA binding"/>
    <property type="evidence" value="ECO:0007669"/>
    <property type="project" value="InterPro"/>
</dbReference>
<dbReference type="FunFam" id="1.25.40.10:FF:000031">
    <property type="entry name" value="Pentatricopeptide repeat-containing protein mitochondrial"/>
    <property type="match status" value="1"/>
</dbReference>
<accession>D8RXS5</accession>
<dbReference type="Pfam" id="PF13812">
    <property type="entry name" value="PPR_3"/>
    <property type="match status" value="1"/>
</dbReference>
<feature type="repeat" description="PPR" evidence="2">
    <location>
        <begin position="341"/>
        <end position="375"/>
    </location>
</feature>
<feature type="repeat" description="PPR" evidence="2">
    <location>
        <begin position="65"/>
        <end position="99"/>
    </location>
</feature>
<dbReference type="FunFam" id="1.25.40.10:FF:001093">
    <property type="entry name" value="Pentatricopeptide repeat-containing protein At2g34400"/>
    <property type="match status" value="1"/>
</dbReference>
<evidence type="ECO:0000256" key="2">
    <source>
        <dbReference type="PROSITE-ProRule" id="PRU00708"/>
    </source>
</evidence>
<name>D8RXS5_SELML</name>
<dbReference type="InterPro" id="IPR032867">
    <property type="entry name" value="DYW_dom"/>
</dbReference>
<dbReference type="NCBIfam" id="TIGR00756">
    <property type="entry name" value="PPR"/>
    <property type="match status" value="5"/>
</dbReference>
<protein>
    <recommendedName>
        <fullName evidence="3">DYW domain-containing protein</fullName>
    </recommendedName>
</protein>
<feature type="repeat" description="PPR" evidence="2">
    <location>
        <begin position="270"/>
        <end position="304"/>
    </location>
</feature>
<keyword evidence="5" id="KW-1185">Reference proteome</keyword>
<dbReference type="PROSITE" id="PS51375">
    <property type="entry name" value="PPR"/>
    <property type="match status" value="6"/>
</dbReference>
<dbReference type="PANTHER" id="PTHR47926:SF533">
    <property type="entry name" value="DYW DOMAIN-CONTAINING PROTEIN"/>
    <property type="match status" value="1"/>
</dbReference>
<dbReference type="eggNOG" id="KOG4197">
    <property type="taxonomic scope" value="Eukaryota"/>
</dbReference>
<gene>
    <name evidence="4" type="ORF">SELMODRAFT_104103</name>
</gene>
<feature type="domain" description="DYW" evidence="3">
    <location>
        <begin position="587"/>
        <end position="679"/>
    </location>
</feature>
<dbReference type="PANTHER" id="PTHR47926">
    <property type="entry name" value="PENTATRICOPEPTIDE REPEAT-CONTAINING PROTEIN"/>
    <property type="match status" value="1"/>
</dbReference>
<dbReference type="InterPro" id="IPR002885">
    <property type="entry name" value="PPR_rpt"/>
</dbReference>
<proteinExistence type="predicted"/>
<dbReference type="HOGENOM" id="CLU_002706_37_8_1"/>
<dbReference type="GO" id="GO:0009451">
    <property type="term" value="P:RNA modification"/>
    <property type="evidence" value="ECO:0007669"/>
    <property type="project" value="InterPro"/>
</dbReference>
<feature type="non-terminal residue" evidence="4">
    <location>
        <position position="1"/>
    </location>
</feature>
<dbReference type="EMBL" id="GL377594">
    <property type="protein sequence ID" value="EFJ22791.1"/>
    <property type="molecule type" value="Genomic_DNA"/>
</dbReference>
<dbReference type="KEGG" id="smo:SELMODRAFT_104103"/>
<sequence length="679" mass="75111">VAFASLLQQCGRSRSLPEGRRIHAEIVDTGLGKDLFLGNHLIQMYGKCGAMEEARAVFEKIESPNIFSWSIIIGACVDNGLARRALELYHWMDHEGVRLDMVVLINPVSACSSLGSLDHGRALEARITSMGFHLHPVVWNSLLNMYCKAGSIDNARKFFQDMAGDQSVVSWTAMISGFALHGCEDLALDFFRKMVAEGVRPNEVTFVSILALEACSNLNLLAAGKKLHELILDAGLDSSIVRNSLLNMYGKCGGLDEARRVFERCGDCRNLITWSTMIAAYSLNGDGRQALSLYKKMDLEGLEPDEYTFTSLLDACSIAGDTLTEGRALHRRLEAKGLEKKMVLATALINMYGRYGQLEDALRVFEKMNHWNLVAWTALIAAFAQHGNVHAIDLSWRMHLEGVQADNIVFLSVLHACSHAVVLEAGLSCFQEMVADFGVRGGAAHYSCMVDLLARCGRVAEAEELLHSMPFEPAHMEMKTLLAACRVSGDTPRGARVARLASGLIPHDAAPYVLMSHAYAAVEKWDEVAEVQERMAKLGVKKPRGWSCVEVKNRVHQFFAGNFSWHSEAAEIEVELRRLQAVVKEGGYIPDTGQIGHRLEEDGKEDLLALHSERVAIAFGLLRVPAGLPIHVVKNLRVCSDCHAVAKIISRSVGRRIVVRDAYRFHRFENGTCSCGDYW</sequence>
<dbReference type="FunFam" id="1.25.40.10:FF:000073">
    <property type="entry name" value="Pentatricopeptide repeat-containing protein chloroplastic"/>
    <property type="match status" value="2"/>
</dbReference>
<dbReference type="InParanoid" id="D8RXS5"/>
<dbReference type="Proteomes" id="UP000001514">
    <property type="component" value="Unassembled WGS sequence"/>
</dbReference>
<evidence type="ECO:0000313" key="5">
    <source>
        <dbReference type="Proteomes" id="UP000001514"/>
    </source>
</evidence>
<dbReference type="InterPro" id="IPR011990">
    <property type="entry name" value="TPR-like_helical_dom_sf"/>
</dbReference>
<keyword evidence="1" id="KW-0677">Repeat</keyword>
<dbReference type="Gene3D" id="1.25.40.10">
    <property type="entry name" value="Tetratricopeptide repeat domain"/>
    <property type="match status" value="4"/>
</dbReference>
<organism evidence="5">
    <name type="scientific">Selaginella moellendorffii</name>
    <name type="common">Spikemoss</name>
    <dbReference type="NCBI Taxonomy" id="88036"/>
    <lineage>
        <taxon>Eukaryota</taxon>
        <taxon>Viridiplantae</taxon>
        <taxon>Streptophyta</taxon>
        <taxon>Embryophyta</taxon>
        <taxon>Tracheophyta</taxon>
        <taxon>Lycopodiopsida</taxon>
        <taxon>Selaginellales</taxon>
        <taxon>Selaginellaceae</taxon>
        <taxon>Selaginella</taxon>
    </lineage>
</organism>
<dbReference type="Pfam" id="PF14432">
    <property type="entry name" value="DYW_deaminase"/>
    <property type="match status" value="1"/>
</dbReference>
<feature type="repeat" description="PPR" evidence="2">
    <location>
        <begin position="305"/>
        <end position="340"/>
    </location>
</feature>
<dbReference type="Gramene" id="EFJ22791">
    <property type="protein sequence ID" value="EFJ22791"/>
    <property type="gene ID" value="SELMODRAFT_104103"/>
</dbReference>
<dbReference type="Pfam" id="PF13041">
    <property type="entry name" value="PPR_2"/>
    <property type="match status" value="2"/>
</dbReference>